<sequence length="167" mass="17545">MPLDLVGEDPDSPEGCGPAVYVDPDSGDFYFQGLLVTDPLVLAKIGRHGPLHADEAVVRLPARMASSIAEAAACTYEPGRLGHGPADSTEVLKVAKHSTLHLEIRDACAPSHPTYQEFADRAGRGGTRGDDPPRPRDLRAAVGLHPVGAHAHVPERRGRGGRAVAAA</sequence>
<keyword evidence="3" id="KW-1185">Reference proteome</keyword>
<feature type="region of interest" description="Disordered" evidence="1">
    <location>
        <begin position="148"/>
        <end position="167"/>
    </location>
</feature>
<proteinExistence type="predicted"/>
<evidence type="ECO:0000256" key="1">
    <source>
        <dbReference type="SAM" id="MobiDB-lite"/>
    </source>
</evidence>
<evidence type="ECO:0000313" key="3">
    <source>
        <dbReference type="Proteomes" id="UP001500266"/>
    </source>
</evidence>
<dbReference type="EMBL" id="BAABDO010000236">
    <property type="protein sequence ID" value="GAA3509456.1"/>
    <property type="molecule type" value="Genomic_DNA"/>
</dbReference>
<reference evidence="3" key="1">
    <citation type="journal article" date="2019" name="Int. J. Syst. Evol. Microbiol.">
        <title>The Global Catalogue of Microorganisms (GCM) 10K type strain sequencing project: providing services to taxonomists for standard genome sequencing and annotation.</title>
        <authorList>
            <consortium name="The Broad Institute Genomics Platform"/>
            <consortium name="The Broad Institute Genome Sequencing Center for Infectious Disease"/>
            <person name="Wu L."/>
            <person name="Ma J."/>
        </authorList>
    </citation>
    <scope>NUCLEOTIDE SEQUENCE [LARGE SCALE GENOMIC DNA]</scope>
    <source>
        <strain evidence="3">JCM 17316</strain>
    </source>
</reference>
<accession>A0ABP6UJW2</accession>
<protein>
    <submittedName>
        <fullName evidence="2">Uncharacterized protein</fullName>
    </submittedName>
</protein>
<comment type="caution">
    <text evidence="2">The sequence shown here is derived from an EMBL/GenBank/DDBJ whole genome shotgun (WGS) entry which is preliminary data.</text>
</comment>
<feature type="compositionally biased region" description="Basic and acidic residues" evidence="1">
    <location>
        <begin position="118"/>
        <end position="139"/>
    </location>
</feature>
<dbReference type="Proteomes" id="UP001500266">
    <property type="component" value="Unassembled WGS sequence"/>
</dbReference>
<gene>
    <name evidence="2" type="ORF">GCM10022416_63780</name>
</gene>
<feature type="region of interest" description="Disordered" evidence="1">
    <location>
        <begin position="116"/>
        <end position="139"/>
    </location>
</feature>
<name>A0ABP6UJW2_9ACTN</name>
<evidence type="ECO:0000313" key="2">
    <source>
        <dbReference type="EMBL" id="GAA3509456.1"/>
    </source>
</evidence>
<organism evidence="2 3">
    <name type="scientific">Actinomadura keratinilytica</name>
    <dbReference type="NCBI Taxonomy" id="547461"/>
    <lineage>
        <taxon>Bacteria</taxon>
        <taxon>Bacillati</taxon>
        <taxon>Actinomycetota</taxon>
        <taxon>Actinomycetes</taxon>
        <taxon>Streptosporangiales</taxon>
        <taxon>Thermomonosporaceae</taxon>
        <taxon>Actinomadura</taxon>
    </lineage>
</organism>